<dbReference type="InterPro" id="IPR029063">
    <property type="entry name" value="SAM-dependent_MTases_sf"/>
</dbReference>
<reference evidence="1 2" key="1">
    <citation type="submission" date="2013-05" db="EMBL/GenBank/DDBJ databases">
        <title>Draft genome sequence of Rubidibacter lacunae KORDI 51-2.</title>
        <authorList>
            <person name="Choi D.H."/>
            <person name="Noh J.H."/>
            <person name="Kwon K.-K."/>
            <person name="Lee J.-H."/>
            <person name="Ryu J.-Y."/>
        </authorList>
    </citation>
    <scope>NUCLEOTIDE SEQUENCE [LARGE SCALE GENOMIC DNA]</scope>
    <source>
        <strain evidence="1 2">KORDI 51-2</strain>
    </source>
</reference>
<protein>
    <recommendedName>
        <fullName evidence="3">Macrocin-O-methyltransferase (TylF)</fullName>
    </recommendedName>
</protein>
<evidence type="ECO:0000313" key="2">
    <source>
        <dbReference type="Proteomes" id="UP000016960"/>
    </source>
</evidence>
<dbReference type="PANTHER" id="PTHR40036:SF1">
    <property type="entry name" value="MACROCIN O-METHYLTRANSFERASE"/>
    <property type="match status" value="1"/>
</dbReference>
<dbReference type="InterPro" id="IPR008884">
    <property type="entry name" value="TylF_MeTrfase"/>
</dbReference>
<dbReference type="Gene3D" id="3.40.50.150">
    <property type="entry name" value="Vaccinia Virus protein VP39"/>
    <property type="match status" value="1"/>
</dbReference>
<dbReference type="eggNOG" id="COG4122">
    <property type="taxonomic scope" value="Bacteria"/>
</dbReference>
<dbReference type="Pfam" id="PF05711">
    <property type="entry name" value="TylF"/>
    <property type="match status" value="1"/>
</dbReference>
<dbReference type="RefSeq" id="WP_022608898.1">
    <property type="nucleotide sequence ID" value="NZ_ASSJ01000079.1"/>
</dbReference>
<keyword evidence="2" id="KW-1185">Reference proteome</keyword>
<evidence type="ECO:0008006" key="3">
    <source>
        <dbReference type="Google" id="ProtNLM"/>
    </source>
</evidence>
<accession>U5D6Q3</accession>
<organism evidence="1 2">
    <name type="scientific">Rubidibacter lacunae KORDI 51-2</name>
    <dbReference type="NCBI Taxonomy" id="582515"/>
    <lineage>
        <taxon>Bacteria</taxon>
        <taxon>Bacillati</taxon>
        <taxon>Cyanobacteriota</taxon>
        <taxon>Cyanophyceae</taxon>
        <taxon>Oscillatoriophycideae</taxon>
        <taxon>Chroococcales</taxon>
        <taxon>Aphanothecaceae</taxon>
        <taxon>Rubidibacter</taxon>
    </lineage>
</organism>
<comment type="caution">
    <text evidence="1">The sequence shown here is derived from an EMBL/GenBank/DDBJ whole genome shotgun (WGS) entry which is preliminary data.</text>
</comment>
<dbReference type="EMBL" id="ASSJ01000079">
    <property type="protein sequence ID" value="ERN40343.1"/>
    <property type="molecule type" value="Genomic_DNA"/>
</dbReference>
<dbReference type="OrthoDB" id="460413at2"/>
<dbReference type="Proteomes" id="UP000016960">
    <property type="component" value="Unassembled WGS sequence"/>
</dbReference>
<name>U5D6Q3_9CHRO</name>
<proteinExistence type="predicted"/>
<dbReference type="STRING" id="582515.KR51_00032920"/>
<dbReference type="AlphaFoldDB" id="U5D6Q3"/>
<dbReference type="PANTHER" id="PTHR40036">
    <property type="entry name" value="MACROCIN O-METHYLTRANSFERASE"/>
    <property type="match status" value="1"/>
</dbReference>
<evidence type="ECO:0000313" key="1">
    <source>
        <dbReference type="EMBL" id="ERN40343.1"/>
    </source>
</evidence>
<dbReference type="InParanoid" id="U5D6Q3"/>
<dbReference type="SUPFAM" id="SSF53335">
    <property type="entry name" value="S-adenosyl-L-methionine-dependent methyltransferases"/>
    <property type="match status" value="1"/>
</dbReference>
<sequence>MWQGFSKLVPASLKQQFVSRVKQIARRVVIDEVLKNRTNQELLSARLESLSLETELFGSSATRCRDRFELLELAVDYARDKLGDGLYAEFGVSKGASINLLAKRIPGKTIFGFDSFEGLPEFWKRGSYSGIEAQSEIFGKDVNMDVEDNVKLVKGWFNETVPGFLELHPEPVVFCHMDSDLYSSAKYLFDTLLFAQTAIIVFDEYFNYPDWREHEYKAFQEYLATHPNVSAWCLGYCPAFEQAAFVLTAA</sequence>
<gene>
    <name evidence="1" type="ORF">KR51_00032920</name>
</gene>